<accession>A0A9Q9BWC9</accession>
<dbReference type="Proteomes" id="UP001059349">
    <property type="component" value="Chromosome"/>
</dbReference>
<dbReference type="EMBL" id="CP101127">
    <property type="protein sequence ID" value="UTO25985.1"/>
    <property type="molecule type" value="Genomic_DNA"/>
</dbReference>
<evidence type="ECO:0000313" key="2">
    <source>
        <dbReference type="Proteomes" id="UP001059349"/>
    </source>
</evidence>
<evidence type="ECO:0000313" key="1">
    <source>
        <dbReference type="EMBL" id="UTO25985.1"/>
    </source>
</evidence>
<name>A0A9Q9BWC9_9BACT</name>
<reference evidence="1" key="1">
    <citation type="submission" date="2022-07" db="EMBL/GenBank/DDBJ databases">
        <title>Complete genome of Mycoplasma hyosynoviae B1.</title>
        <authorList>
            <person name="Spergser J."/>
        </authorList>
    </citation>
    <scope>NUCLEOTIDE SEQUENCE</scope>
    <source>
        <strain evidence="1">B1</strain>
    </source>
</reference>
<sequence>MFQIRKGLEERLNVSWYAKLDFNWEQMEQIRFGLEYNAGIHYVEAYDDADDIDEK</sequence>
<gene>
    <name evidence="1" type="ORF">NMG93_00250</name>
</gene>
<organism evidence="1 2">
    <name type="scientific">Metamycoplasma hyosynoviae</name>
    <dbReference type="NCBI Taxonomy" id="29559"/>
    <lineage>
        <taxon>Bacteria</taxon>
        <taxon>Bacillati</taxon>
        <taxon>Mycoplasmatota</taxon>
        <taxon>Mycoplasmoidales</taxon>
        <taxon>Metamycoplasmataceae</taxon>
        <taxon>Metamycoplasma</taxon>
    </lineage>
</organism>
<protein>
    <submittedName>
        <fullName evidence="1">Uncharacterized protein</fullName>
    </submittedName>
</protein>
<dbReference type="RefSeq" id="WP_254735354.1">
    <property type="nucleotide sequence ID" value="NZ_CP101127.1"/>
</dbReference>
<dbReference type="AlphaFoldDB" id="A0A9Q9BWC9"/>
<proteinExistence type="predicted"/>
<dbReference type="GeneID" id="75104897"/>